<evidence type="ECO:0000256" key="4">
    <source>
        <dbReference type="ARBA" id="ARBA00022763"/>
    </source>
</evidence>
<evidence type="ECO:0000256" key="3">
    <source>
        <dbReference type="ARBA" id="ARBA00022741"/>
    </source>
</evidence>
<keyword evidence="3 9" id="KW-0547">Nucleotide-binding</keyword>
<accession>A0ABW1ZXV2</accession>
<dbReference type="InterPro" id="IPR007696">
    <property type="entry name" value="DNA_mismatch_repair_MutS_core"/>
</dbReference>
<dbReference type="InterPro" id="IPR016151">
    <property type="entry name" value="DNA_mismatch_repair_MutS_N"/>
</dbReference>
<comment type="function">
    <text evidence="8 9">This protein is involved in the repair of mismatches in DNA. It is possible that it carries out the mismatch recognition step. This protein has a weak ATPase activity.</text>
</comment>
<dbReference type="InterPro" id="IPR000432">
    <property type="entry name" value="DNA_mismatch_repair_MutS_C"/>
</dbReference>
<feature type="binding site" evidence="9">
    <location>
        <begin position="617"/>
        <end position="624"/>
    </location>
    <ligand>
        <name>ATP</name>
        <dbReference type="ChEBI" id="CHEBI:30616"/>
    </ligand>
</feature>
<dbReference type="Gene3D" id="3.40.1170.10">
    <property type="entry name" value="DNA repair protein MutS, domain I"/>
    <property type="match status" value="1"/>
</dbReference>
<reference evidence="13" key="1">
    <citation type="journal article" date="2019" name="Int. J. Syst. Evol. Microbiol.">
        <title>The Global Catalogue of Microorganisms (GCM) 10K type strain sequencing project: providing services to taxonomists for standard genome sequencing and annotation.</title>
        <authorList>
            <consortium name="The Broad Institute Genomics Platform"/>
            <consortium name="The Broad Institute Genome Sequencing Center for Infectious Disease"/>
            <person name="Wu L."/>
            <person name="Ma J."/>
        </authorList>
    </citation>
    <scope>NUCLEOTIDE SEQUENCE [LARGE SCALE GENOMIC DNA]</scope>
    <source>
        <strain evidence="13">NBRC 111756</strain>
    </source>
</reference>
<evidence type="ECO:0000256" key="7">
    <source>
        <dbReference type="ARBA" id="ARBA00023204"/>
    </source>
</evidence>
<dbReference type="EMBL" id="JBHSWE010000001">
    <property type="protein sequence ID" value="MFC6670021.1"/>
    <property type="molecule type" value="Genomic_DNA"/>
</dbReference>
<evidence type="ECO:0000313" key="13">
    <source>
        <dbReference type="Proteomes" id="UP001596422"/>
    </source>
</evidence>
<dbReference type="Pfam" id="PF05190">
    <property type="entry name" value="MutS_IV"/>
    <property type="match status" value="1"/>
</dbReference>
<dbReference type="SUPFAM" id="SSF52540">
    <property type="entry name" value="P-loop containing nucleoside triphosphate hydrolases"/>
    <property type="match status" value="1"/>
</dbReference>
<dbReference type="SUPFAM" id="SSF48334">
    <property type="entry name" value="DNA repair protein MutS, domain III"/>
    <property type="match status" value="1"/>
</dbReference>
<keyword evidence="13" id="KW-1185">Reference proteome</keyword>
<evidence type="ECO:0000256" key="1">
    <source>
        <dbReference type="ARBA" id="ARBA00006271"/>
    </source>
</evidence>
<dbReference type="PANTHER" id="PTHR11361:SF34">
    <property type="entry name" value="DNA MISMATCH REPAIR PROTEIN MSH1, MITOCHONDRIAL"/>
    <property type="match status" value="1"/>
</dbReference>
<evidence type="ECO:0000259" key="11">
    <source>
        <dbReference type="PROSITE" id="PS00486"/>
    </source>
</evidence>
<keyword evidence="5 9" id="KW-0067">ATP-binding</keyword>
<keyword evidence="6 9" id="KW-0238">DNA-binding</keyword>
<dbReference type="SMART" id="SM00534">
    <property type="entry name" value="MUTSac"/>
    <property type="match status" value="1"/>
</dbReference>
<sequence>MSILPSNFEQHTPMMQQYLRLKAQHPDQLLFYRMGDFYELFYDDAKKAAELLNISLTARGKSGGNPIPMAGIPYHSADGYIAKIVRAGESVAICEQIGDPATTKGPVERKVMRIVTPGTLTDESLLDEHRDNLLVALEQHQDNIGIAILDLSAGRFSLMQVEGGEGLRAELERLKPAEILYNEDSQLAPLLEQHKGQRPQAPWHFEFDTAQRLLCQQFNTHDLSGFGCDHLPVALAAAGCLLQYARDTQRSALPHIRRIQVEQQNDSVLLDAATRRNLEIDLNLGGGRENTLAAVLDKARTAMGSRLLRRWLNRPLRCRNTLLARQQSINWLQLDYRFEDVAPPLKQIGDIERILSRVALRSARPRDLERLKNALNVLPELQSLIQDSDCPHIGDLATQIAEFPGLAGLLSRAVIDNPPVVIRDGGVIAEGYDSELDELRSISENAGDYLVQIETRERETTGISTLKVGYNRVHGYYIEISKAQAKDVPVDYIRRQTLKNAERFITPELKEFEDKALSAKSRALAREKALYEELVETLAEQLAPLQDSAAAIAELDVLNNLAERALSLNFSAPALTEEPGLLIEGGRHPVVEAVMDEPFVANDLQLDPERRMLIITGPNMGGKSTYMRQAALITLLAHIGSYVPAAAARIGIVDRIFTRMGSSDDLAGGRSTFMVEMTETANILHNASHQSLVLMDEVGRGTSTFDGLSLAWSCARHLADEVGALTLFATHYFELTSLPEQSPGVYNVHLTAVEHNDHIVFMHEVREGPASQSYGLQVAQLAGIPKSVIQQARAKLIGLEQESSQLLQRGSSPAPVQNDLFVQPAEPDPALMRLEEIDPDDLTPRQALEALYELKRLCGGRWSAVPAGLFPGANSPGAVPTPFAGRKCPWGARLLRKRSPG</sequence>
<dbReference type="SMART" id="SM00533">
    <property type="entry name" value="MUTSd"/>
    <property type="match status" value="1"/>
</dbReference>
<dbReference type="PROSITE" id="PS00486">
    <property type="entry name" value="DNA_MISMATCH_REPAIR_2"/>
    <property type="match status" value="1"/>
</dbReference>
<name>A0ABW1ZXV2_9GAMM</name>
<dbReference type="InterPro" id="IPR007860">
    <property type="entry name" value="DNA_mmatch_repair_MutS_con_dom"/>
</dbReference>
<dbReference type="InterPro" id="IPR007861">
    <property type="entry name" value="DNA_mismatch_repair_MutS_clamp"/>
</dbReference>
<dbReference type="PANTHER" id="PTHR11361">
    <property type="entry name" value="DNA MISMATCH REPAIR PROTEIN MUTS FAMILY MEMBER"/>
    <property type="match status" value="1"/>
</dbReference>
<dbReference type="Gene3D" id="1.10.1420.10">
    <property type="match status" value="2"/>
</dbReference>
<dbReference type="Gene3D" id="3.40.50.300">
    <property type="entry name" value="P-loop containing nucleotide triphosphate hydrolases"/>
    <property type="match status" value="1"/>
</dbReference>
<evidence type="ECO:0000256" key="8">
    <source>
        <dbReference type="ARBA" id="ARBA00024647"/>
    </source>
</evidence>
<dbReference type="CDD" id="cd03284">
    <property type="entry name" value="ABC_MutS1"/>
    <property type="match status" value="1"/>
</dbReference>
<dbReference type="Proteomes" id="UP001596422">
    <property type="component" value="Unassembled WGS sequence"/>
</dbReference>
<dbReference type="Pfam" id="PF05188">
    <property type="entry name" value="MutS_II"/>
    <property type="match status" value="1"/>
</dbReference>
<dbReference type="NCBIfam" id="TIGR01070">
    <property type="entry name" value="mutS1"/>
    <property type="match status" value="1"/>
</dbReference>
<evidence type="ECO:0000313" key="12">
    <source>
        <dbReference type="EMBL" id="MFC6670021.1"/>
    </source>
</evidence>
<dbReference type="PIRSF" id="PIRSF037677">
    <property type="entry name" value="DNA_mis_repair_Msh6"/>
    <property type="match status" value="1"/>
</dbReference>
<dbReference type="InterPro" id="IPR036187">
    <property type="entry name" value="DNA_mismatch_repair_MutS_sf"/>
</dbReference>
<dbReference type="InterPro" id="IPR036678">
    <property type="entry name" value="MutS_con_dom_sf"/>
</dbReference>
<protein>
    <recommendedName>
        <fullName evidence="2 9">DNA mismatch repair protein MutS</fullName>
    </recommendedName>
</protein>
<gene>
    <name evidence="9 12" type="primary">mutS</name>
    <name evidence="12" type="ORF">ACFQDL_07920</name>
</gene>
<dbReference type="RefSeq" id="WP_379908540.1">
    <property type="nucleotide sequence ID" value="NZ_JBHSWE010000001.1"/>
</dbReference>
<dbReference type="InterPro" id="IPR005748">
    <property type="entry name" value="DNA_mismatch_repair_MutS"/>
</dbReference>
<dbReference type="SUPFAM" id="SSF53150">
    <property type="entry name" value="DNA repair protein MutS, domain II"/>
    <property type="match status" value="1"/>
</dbReference>
<dbReference type="InterPro" id="IPR045076">
    <property type="entry name" value="MutS"/>
</dbReference>
<evidence type="ECO:0000256" key="2">
    <source>
        <dbReference type="ARBA" id="ARBA00021982"/>
    </source>
</evidence>
<evidence type="ECO:0000256" key="9">
    <source>
        <dbReference type="HAMAP-Rule" id="MF_00096"/>
    </source>
</evidence>
<keyword evidence="4 9" id="KW-0227">DNA damage</keyword>
<dbReference type="InterPro" id="IPR027417">
    <property type="entry name" value="P-loop_NTPase"/>
</dbReference>
<organism evidence="12 13">
    <name type="scientific">Marinobacterium aestuariivivens</name>
    <dbReference type="NCBI Taxonomy" id="1698799"/>
    <lineage>
        <taxon>Bacteria</taxon>
        <taxon>Pseudomonadati</taxon>
        <taxon>Pseudomonadota</taxon>
        <taxon>Gammaproteobacteria</taxon>
        <taxon>Oceanospirillales</taxon>
        <taxon>Oceanospirillaceae</taxon>
        <taxon>Marinobacterium</taxon>
    </lineage>
</organism>
<evidence type="ECO:0000256" key="5">
    <source>
        <dbReference type="ARBA" id="ARBA00022840"/>
    </source>
</evidence>
<dbReference type="Pfam" id="PF00488">
    <property type="entry name" value="MutS_V"/>
    <property type="match status" value="1"/>
</dbReference>
<keyword evidence="7 9" id="KW-0234">DNA repair</keyword>
<feature type="domain" description="DNA mismatch repair proteins mutS family" evidence="11">
    <location>
        <begin position="691"/>
        <end position="707"/>
    </location>
</feature>
<dbReference type="HAMAP" id="MF_00096">
    <property type="entry name" value="MutS"/>
    <property type="match status" value="1"/>
</dbReference>
<dbReference type="InterPro" id="IPR017261">
    <property type="entry name" value="DNA_mismatch_repair_MutS/MSH"/>
</dbReference>
<comment type="caution">
    <text evidence="12">The sequence shown here is derived from an EMBL/GenBank/DDBJ whole genome shotgun (WGS) entry which is preliminary data.</text>
</comment>
<proteinExistence type="inferred from homology"/>
<comment type="similarity">
    <text evidence="1 9 10">Belongs to the DNA mismatch repair MutS family.</text>
</comment>
<dbReference type="Gene3D" id="3.30.420.110">
    <property type="entry name" value="MutS, connector domain"/>
    <property type="match status" value="1"/>
</dbReference>
<dbReference type="Pfam" id="PF01624">
    <property type="entry name" value="MutS_I"/>
    <property type="match status" value="1"/>
</dbReference>
<dbReference type="NCBIfam" id="NF003810">
    <property type="entry name" value="PRK05399.1"/>
    <property type="match status" value="1"/>
</dbReference>
<evidence type="ECO:0000256" key="10">
    <source>
        <dbReference type="RuleBase" id="RU003756"/>
    </source>
</evidence>
<dbReference type="InterPro" id="IPR007695">
    <property type="entry name" value="DNA_mismatch_repair_MutS-lik_N"/>
</dbReference>
<evidence type="ECO:0000256" key="6">
    <source>
        <dbReference type="ARBA" id="ARBA00023125"/>
    </source>
</evidence>
<dbReference type="SUPFAM" id="SSF55271">
    <property type="entry name" value="DNA repair protein MutS, domain I"/>
    <property type="match status" value="1"/>
</dbReference>
<dbReference type="Pfam" id="PF05192">
    <property type="entry name" value="MutS_III"/>
    <property type="match status" value="1"/>
</dbReference>
<dbReference type="Gene3D" id="6.10.140.430">
    <property type="match status" value="1"/>
</dbReference>